<comment type="caution">
    <text evidence="3">The sequence shown here is derived from an EMBL/GenBank/DDBJ whole genome shotgun (WGS) entry which is preliminary data.</text>
</comment>
<evidence type="ECO:0000313" key="3">
    <source>
        <dbReference type="EMBL" id="KAJ7357535.1"/>
    </source>
</evidence>
<feature type="chain" id="PRO_5040991380" description="Peptidase M15C domain-containing protein" evidence="1">
    <location>
        <begin position="21"/>
        <end position="185"/>
    </location>
</feature>
<dbReference type="InterPro" id="IPR009045">
    <property type="entry name" value="Zn_M74/Hedgehog-like"/>
</dbReference>
<evidence type="ECO:0000259" key="2">
    <source>
        <dbReference type="Pfam" id="PF13539"/>
    </source>
</evidence>
<sequence>MDFKLILGVMTLLVVPFTTGSSVTFTRTQCDLVKFHGGNFQNSGIVDGGFKRAIQRLNDYAEACKVKIYITSSFRKDDKKVLWGTIVKPSKISNHFVGHAIDMNLMTPLIDGSRHFCNSQCLGDEKKQTKGEKCFLFQIGHDTTLRWGGNFSTPDPVHIDDGINKRNRAEYNRLFASLQTNCKTV</sequence>
<keyword evidence="4" id="KW-1185">Reference proteome</keyword>
<evidence type="ECO:0000313" key="4">
    <source>
        <dbReference type="Proteomes" id="UP001163046"/>
    </source>
</evidence>
<reference evidence="3" key="1">
    <citation type="submission" date="2023-01" db="EMBL/GenBank/DDBJ databases">
        <title>Genome assembly of the deep-sea coral Lophelia pertusa.</title>
        <authorList>
            <person name="Herrera S."/>
            <person name="Cordes E."/>
        </authorList>
    </citation>
    <scope>NUCLEOTIDE SEQUENCE</scope>
    <source>
        <strain evidence="3">USNM1676648</strain>
        <tissue evidence="3">Polyp</tissue>
    </source>
</reference>
<dbReference type="GO" id="GO:0008233">
    <property type="term" value="F:peptidase activity"/>
    <property type="evidence" value="ECO:0007669"/>
    <property type="project" value="InterPro"/>
</dbReference>
<dbReference type="EMBL" id="MU827320">
    <property type="protein sequence ID" value="KAJ7357535.1"/>
    <property type="molecule type" value="Genomic_DNA"/>
</dbReference>
<dbReference type="Gene3D" id="3.30.1380.10">
    <property type="match status" value="1"/>
</dbReference>
<organism evidence="3 4">
    <name type="scientific">Desmophyllum pertusum</name>
    <dbReference type="NCBI Taxonomy" id="174260"/>
    <lineage>
        <taxon>Eukaryota</taxon>
        <taxon>Metazoa</taxon>
        <taxon>Cnidaria</taxon>
        <taxon>Anthozoa</taxon>
        <taxon>Hexacorallia</taxon>
        <taxon>Scleractinia</taxon>
        <taxon>Caryophylliina</taxon>
        <taxon>Caryophylliidae</taxon>
        <taxon>Desmophyllum</taxon>
    </lineage>
</organism>
<name>A0A9W9YLS9_9CNID</name>
<dbReference type="PANTHER" id="PTHR31698">
    <property type="entry name" value="LYSOZYME G FAMILY MEMBER"/>
    <property type="match status" value="1"/>
</dbReference>
<dbReference type="AlphaFoldDB" id="A0A9W9YLS9"/>
<dbReference type="PANTHER" id="PTHR31698:SF7">
    <property type="entry name" value="PEPTIDASE M15C DOMAIN-CONTAINING PROTEIN"/>
    <property type="match status" value="1"/>
</dbReference>
<dbReference type="SUPFAM" id="SSF55166">
    <property type="entry name" value="Hedgehog/DD-peptidase"/>
    <property type="match status" value="1"/>
</dbReference>
<dbReference type="InterPro" id="IPR039561">
    <property type="entry name" value="Peptidase_M15C"/>
</dbReference>
<dbReference type="Proteomes" id="UP001163046">
    <property type="component" value="Unassembled WGS sequence"/>
</dbReference>
<feature type="domain" description="Peptidase M15C" evidence="2">
    <location>
        <begin position="90"/>
        <end position="160"/>
    </location>
</feature>
<dbReference type="OrthoDB" id="10021790at2759"/>
<protein>
    <recommendedName>
        <fullName evidence="2">Peptidase M15C domain-containing protein</fullName>
    </recommendedName>
</protein>
<accession>A0A9W9YLS9</accession>
<dbReference type="Pfam" id="PF13539">
    <property type="entry name" value="Peptidase_M15_4"/>
    <property type="match status" value="1"/>
</dbReference>
<keyword evidence="1" id="KW-0732">Signal</keyword>
<gene>
    <name evidence="3" type="ORF">OS493_024341</name>
</gene>
<evidence type="ECO:0000256" key="1">
    <source>
        <dbReference type="SAM" id="SignalP"/>
    </source>
</evidence>
<feature type="signal peptide" evidence="1">
    <location>
        <begin position="1"/>
        <end position="20"/>
    </location>
</feature>
<proteinExistence type="predicted"/>